<feature type="domain" description="Aminoglycoside phosphotransferase" evidence="1">
    <location>
        <begin position="70"/>
        <end position="277"/>
    </location>
</feature>
<dbReference type="InterPro" id="IPR052077">
    <property type="entry name" value="CcrZ_PhaseVar_Mediator"/>
</dbReference>
<gene>
    <name evidence="2" type="ORF">CSEC_1042</name>
</gene>
<dbReference type="Gene3D" id="3.30.200.20">
    <property type="entry name" value="Phosphorylase Kinase, domain 1"/>
    <property type="match status" value="1"/>
</dbReference>
<protein>
    <submittedName>
        <fullName evidence="2">Secreted protein</fullName>
    </submittedName>
</protein>
<dbReference type="Gene3D" id="3.90.1200.10">
    <property type="match status" value="1"/>
</dbReference>
<dbReference type="PANTHER" id="PTHR40086:SF1">
    <property type="entry name" value="CELL CYCLE REGULATOR CCRZ"/>
    <property type="match status" value="1"/>
</dbReference>
<organism evidence="2 3">
    <name type="scientific">Candidatus Criblamydia sequanensis CRIB-18</name>
    <dbReference type="NCBI Taxonomy" id="1437425"/>
    <lineage>
        <taxon>Bacteria</taxon>
        <taxon>Pseudomonadati</taxon>
        <taxon>Chlamydiota</taxon>
        <taxon>Chlamydiia</taxon>
        <taxon>Parachlamydiales</taxon>
        <taxon>Candidatus Criblamydiaceae</taxon>
        <taxon>Candidatus Criblamydia</taxon>
    </lineage>
</organism>
<dbReference type="STRING" id="1437425.CSEC_1042"/>
<accession>A0A090D1X8</accession>
<dbReference type="Pfam" id="PF01636">
    <property type="entry name" value="APH"/>
    <property type="match status" value="1"/>
</dbReference>
<dbReference type="PANTHER" id="PTHR40086">
    <property type="entry name" value="PHOSPHOTRANSFERASE YTMP-RELATED"/>
    <property type="match status" value="1"/>
</dbReference>
<keyword evidence="3" id="KW-1185">Reference proteome</keyword>
<dbReference type="SUPFAM" id="SSF56112">
    <property type="entry name" value="Protein kinase-like (PK-like)"/>
    <property type="match status" value="1"/>
</dbReference>
<comment type="caution">
    <text evidence="2">The sequence shown here is derived from an EMBL/GenBank/DDBJ whole genome shotgun (WGS) entry which is preliminary data.</text>
</comment>
<evidence type="ECO:0000313" key="3">
    <source>
        <dbReference type="Proteomes" id="UP000031552"/>
    </source>
</evidence>
<dbReference type="InterPro" id="IPR002575">
    <property type="entry name" value="Aminoglycoside_PTrfase"/>
</dbReference>
<dbReference type="EMBL" id="CCEJ010000004">
    <property type="protein sequence ID" value="CDR33868.1"/>
    <property type="molecule type" value="Genomic_DNA"/>
</dbReference>
<dbReference type="OrthoDB" id="179763at2"/>
<reference evidence="2" key="2">
    <citation type="submission" date="2014-09" db="EMBL/GenBank/DDBJ databases">
        <title>Criblamydia sequanensis harbors a mega-plasmid encoding arsenite resistance.</title>
        <authorList>
            <person name="Bertelli C."/>
            <person name="Goesmann A."/>
            <person name="Greub G."/>
        </authorList>
    </citation>
    <scope>NUCLEOTIDE SEQUENCE [LARGE SCALE GENOMIC DNA]</scope>
    <source>
        <strain evidence="2">CRIB-18</strain>
    </source>
</reference>
<evidence type="ECO:0000259" key="1">
    <source>
        <dbReference type="Pfam" id="PF01636"/>
    </source>
</evidence>
<dbReference type="eggNOG" id="COG0510">
    <property type="taxonomic scope" value="Bacteria"/>
</dbReference>
<dbReference type="InterPro" id="IPR011009">
    <property type="entry name" value="Kinase-like_dom_sf"/>
</dbReference>
<proteinExistence type="predicted"/>
<dbReference type="AlphaFoldDB" id="A0A090D1X8"/>
<sequence length="364" mass="42199">MDFEKRNFFPDPFKKMMMNMKKVIMNLASVKSFVFALIFLIGTSFASENREIETLQIMKDFLKVDEGIQIKELRGGYSGADLFLVDFEGQKFVVRFSNQISPEEFQKEISICEIASHAGYGPKVYLSDEERGFIVMEYLVNELDVEKISIPSLAELAKKIHEGPSFSSSSNIMELHIFRMLDYIYSQKFYSEVIPLDWMERILQACREINTSLESFPKEAPCHGDLHKANLFFSNGQCYAIDYELASMSDPFLDLATLSLSYDFDKGQDNLFLTHYFNREPTQKEQSKLFIMKQLVSLYWGFGLINLIEDGDPATFTSLKKYSQMDELDFEGSEYKLIMASKYLQKALDNFESFEYQEALRILN</sequence>
<reference evidence="2" key="1">
    <citation type="submission" date="2013-12" db="EMBL/GenBank/DDBJ databases">
        <authorList>
            <person name="Linke B."/>
        </authorList>
    </citation>
    <scope>NUCLEOTIDE SEQUENCE [LARGE SCALE GENOMIC DNA]</scope>
    <source>
        <strain evidence="2">CRIB-18</strain>
    </source>
</reference>
<evidence type="ECO:0000313" key="2">
    <source>
        <dbReference type="EMBL" id="CDR33868.1"/>
    </source>
</evidence>
<name>A0A090D1X8_9BACT</name>
<dbReference type="Proteomes" id="UP000031552">
    <property type="component" value="Unassembled WGS sequence"/>
</dbReference>